<sequence length="114" mass="13258">MIAVIFEVFPAEGKMQEYIDIASELKPLLQDIDGFISIERFSSLTDESKVLSLLFWRDEKAIETWRNIEKHRFAQSKGRDGIFSNYRLRVADVNRDYSMTDRGHASMDSKAVHQ</sequence>
<protein>
    <submittedName>
        <fullName evidence="2">Antibiotic biosynthesis monooxygenase</fullName>
    </submittedName>
</protein>
<dbReference type="InterPro" id="IPR052936">
    <property type="entry name" value="Jasmonate_Hydroxylase-like"/>
</dbReference>
<reference evidence="2 3" key="1">
    <citation type="journal article" date="2016" name="Appl. Environ. Microbiol.">
        <title>Lack of Overt Genome Reduction in the Bryostatin-Producing Bryozoan Symbiont "Candidatus Endobugula sertula".</title>
        <authorList>
            <person name="Miller I.J."/>
            <person name="Vanee N."/>
            <person name="Fong S.S."/>
            <person name="Lim-Fong G.E."/>
            <person name="Kwan J.C."/>
        </authorList>
    </citation>
    <scope>NUCLEOTIDE SEQUENCE [LARGE SCALE GENOMIC DNA]</scope>
    <source>
        <strain evidence="2">AB1-4</strain>
    </source>
</reference>
<evidence type="ECO:0000313" key="2">
    <source>
        <dbReference type="EMBL" id="ODS22310.1"/>
    </source>
</evidence>
<dbReference type="Pfam" id="PF03992">
    <property type="entry name" value="ABM"/>
    <property type="match status" value="1"/>
</dbReference>
<dbReference type="InterPro" id="IPR011008">
    <property type="entry name" value="Dimeric_a/b-barrel"/>
</dbReference>
<dbReference type="Proteomes" id="UP000242502">
    <property type="component" value="Unassembled WGS sequence"/>
</dbReference>
<evidence type="ECO:0000259" key="1">
    <source>
        <dbReference type="PROSITE" id="PS51725"/>
    </source>
</evidence>
<dbReference type="InterPro" id="IPR007138">
    <property type="entry name" value="ABM_dom"/>
</dbReference>
<accession>A0A1D2QL56</accession>
<dbReference type="Gene3D" id="3.30.70.100">
    <property type="match status" value="1"/>
</dbReference>
<dbReference type="PANTHER" id="PTHR37811">
    <property type="entry name" value="BLL5343 PROTEIN"/>
    <property type="match status" value="1"/>
</dbReference>
<dbReference type="SUPFAM" id="SSF54909">
    <property type="entry name" value="Dimeric alpha+beta barrel"/>
    <property type="match status" value="1"/>
</dbReference>
<organism evidence="2 3">
    <name type="scientific">Candidatus Endobugula sertula</name>
    <name type="common">Bugula neritina bacterial symbiont</name>
    <dbReference type="NCBI Taxonomy" id="62101"/>
    <lineage>
        <taxon>Bacteria</taxon>
        <taxon>Pseudomonadati</taxon>
        <taxon>Pseudomonadota</taxon>
        <taxon>Gammaproteobacteria</taxon>
        <taxon>Cellvibrionales</taxon>
        <taxon>Cellvibrionaceae</taxon>
        <taxon>Candidatus Endobugula</taxon>
    </lineage>
</organism>
<comment type="caution">
    <text evidence="2">The sequence shown here is derived from an EMBL/GenBank/DDBJ whole genome shotgun (WGS) entry which is preliminary data.</text>
</comment>
<dbReference type="PANTHER" id="PTHR37811:SF2">
    <property type="entry name" value="ABM DOMAIN-CONTAINING PROTEIN"/>
    <property type="match status" value="1"/>
</dbReference>
<feature type="domain" description="ABM" evidence="1">
    <location>
        <begin position="2"/>
        <end position="90"/>
    </location>
</feature>
<dbReference type="GO" id="GO:0004497">
    <property type="term" value="F:monooxygenase activity"/>
    <property type="evidence" value="ECO:0007669"/>
    <property type="project" value="UniProtKB-KW"/>
</dbReference>
<proteinExistence type="predicted"/>
<dbReference type="STRING" id="62101.AB835_14915"/>
<dbReference type="PROSITE" id="PS51725">
    <property type="entry name" value="ABM"/>
    <property type="match status" value="1"/>
</dbReference>
<name>A0A1D2QL56_9GAMM</name>
<keyword evidence="2" id="KW-0503">Monooxygenase</keyword>
<gene>
    <name evidence="2" type="ORF">AB835_14915</name>
</gene>
<dbReference type="EMBL" id="MDLC01000108">
    <property type="protein sequence ID" value="ODS22310.1"/>
    <property type="molecule type" value="Genomic_DNA"/>
</dbReference>
<evidence type="ECO:0000313" key="3">
    <source>
        <dbReference type="Proteomes" id="UP000242502"/>
    </source>
</evidence>
<dbReference type="AlphaFoldDB" id="A0A1D2QL56"/>
<keyword evidence="2" id="KW-0560">Oxidoreductase</keyword>